<keyword evidence="2" id="KW-1185">Reference proteome</keyword>
<name>A0A0G2JQ93_HUMAN</name>
<proteinExistence type="predicted"/>
<gene>
    <name evidence="1" type="primary">ZNF729</name>
</gene>
<reference evidence="1" key="2">
    <citation type="submission" date="2025-09" db="UniProtKB">
        <authorList>
            <consortium name="Ensembl"/>
        </authorList>
    </citation>
    <scope>IDENTIFICATION</scope>
</reference>
<evidence type="ECO:0000313" key="2">
    <source>
        <dbReference type="Proteomes" id="UP000005640"/>
    </source>
</evidence>
<feature type="non-terminal residue" evidence="1">
    <location>
        <position position="10"/>
    </location>
</feature>
<dbReference type="HGNC" id="HGNC:32464">
    <property type="gene designation" value="ZNF729"/>
</dbReference>
<sequence>MPGAPGSLEM</sequence>
<organism evidence="1 2">
    <name type="scientific">Homo sapiens</name>
    <name type="common">Human</name>
    <dbReference type="NCBI Taxonomy" id="9606"/>
    <lineage>
        <taxon>Eukaryota</taxon>
        <taxon>Metazoa</taxon>
        <taxon>Chordata</taxon>
        <taxon>Craniata</taxon>
        <taxon>Vertebrata</taxon>
        <taxon>Euteleostomi</taxon>
        <taxon>Mammalia</taxon>
        <taxon>Eutheria</taxon>
        <taxon>Euarchontoglires</taxon>
        <taxon>Primates</taxon>
        <taxon>Haplorrhini</taxon>
        <taxon>Catarrhini</taxon>
        <taxon>Hominidae</taxon>
        <taxon>Homo</taxon>
    </lineage>
</organism>
<reference evidence="1" key="1">
    <citation type="submission" date="2025-08" db="UniProtKB">
        <authorList>
            <consortium name="Ensembl"/>
        </authorList>
    </citation>
    <scope>IDENTIFICATION</scope>
</reference>
<accession>A0A0G2JQ93</accession>
<evidence type="ECO:0000313" key="1">
    <source>
        <dbReference type="Ensembl" id="ENSP00000485572.1"/>
    </source>
</evidence>
<dbReference type="Ensembl" id="ENST00000624059.1">
    <property type="protein sequence ID" value="ENSP00000485572.1"/>
    <property type="gene ID" value="ENSG00000279552.1"/>
</dbReference>
<dbReference type="Proteomes" id="UP000005640">
    <property type="component" value="Unplaced"/>
</dbReference>
<protein>
    <submittedName>
        <fullName evidence="1">Zinc finger protein 729</fullName>
    </submittedName>
</protein>
<dbReference type="OrthoDB" id="9411774at2759"/>